<feature type="region of interest" description="Disordered" evidence="9">
    <location>
        <begin position="324"/>
        <end position="382"/>
    </location>
</feature>
<evidence type="ECO:0000313" key="11">
    <source>
        <dbReference type="EMBL" id="KAG2201385.1"/>
    </source>
</evidence>
<evidence type="ECO:0000256" key="8">
    <source>
        <dbReference type="ARBA" id="ARBA00038423"/>
    </source>
</evidence>
<dbReference type="Pfam" id="PF25574">
    <property type="entry name" value="TPR_IMB1"/>
    <property type="match status" value="1"/>
</dbReference>
<feature type="compositionally biased region" description="Low complexity" evidence="9">
    <location>
        <begin position="343"/>
        <end position="364"/>
    </location>
</feature>
<dbReference type="InterPro" id="IPR001494">
    <property type="entry name" value="Importin-beta_N"/>
</dbReference>
<accession>A0A8H7R001</accession>
<evidence type="ECO:0000256" key="6">
    <source>
        <dbReference type="ARBA" id="ARBA00022927"/>
    </source>
</evidence>
<protein>
    <recommendedName>
        <fullName evidence="10">Importin N-terminal domain-containing protein</fullName>
    </recommendedName>
</protein>
<dbReference type="Pfam" id="PF03810">
    <property type="entry name" value="IBN_N"/>
    <property type="match status" value="1"/>
</dbReference>
<sequence length="910" mass="103803">MNWHPEQHGLNELLNLLQDAIHPNNRGQLLVQERLALFNAIPEYNSYLIHILALMTDQDGYIRAIAGLTLKNNILNNFNSTPIFVLNHVKSVCIQSLEYPDPDSTIRRTIGSVVTAIIVRGQIMNWPEMMRILVNKLDSSNLLSIEMALDTIQMICEDNALDINGAMDNQTNRPILGYMIPKLIPFNNHSNVRFRVASIKSISHFIQLKSTSLLDNMDNYLQSLFNIASDETTEVRQELCRSFVMLLDNFTESLLPYLDQLIEYMIFCNKSENPKVALEACEFWHQFARLEDIHNYLLPFLPRVVPVILNSLIYTDEDLIMLGGDDDDDDPNPQDLQPRFTSRYRSSYNRSRQQHSNRQDSSGSSEDEDEDEDEEDPEDEEFFSEWTLRKFSATSLDALTSSFKSQMTNIILPLLNHALFSDDWRVVESGILALGAAAEGGIEDISPHLPELIPFLIRNLSNTNAHVRYISCWTVSRFSGWIVTQCSNPEQGRTQFYEPVLRELLRRILDRSRRVQEAACSAFSTLEEQASKQELVPYLSVILNHLTRALRLYRSRNLRLLYDTIGTLAESVGSSLNEPNFIAVLMPPLISRWNSLEDTDSDLFPLLACLTDIATSLGVGFLPFTEPVFTRCVTLVSTTLQSIIQNENYDEFDDLDDEFIVIPLDLLSGIVQGLGDKVEPFVQQSTILPLLAVCAHYDSRYEVLSPTYALIGDIAKACFATLHPYLENMMPELLRQLENDEPAFKSVRKNAIWAVGEISIRWNRENMEKYIESILRALIPLIHLQSQTADLQENAVSTIGRLGIHNAERIAHLLPRFCRAWLYRARGMHENGEKDSAFQGFCKTVRIFPQALNEVAIRTLFDIIGQWQSPSDQLKLLFEEITVGYRGLLTLEQWNQVAAGLSQNNDEPER</sequence>
<keyword evidence="7" id="KW-0539">Nucleus</keyword>
<comment type="similarity">
    <text evidence="8">Belongs to the importin beta family. Importin beta-2 subfamily.</text>
</comment>
<evidence type="ECO:0000256" key="9">
    <source>
        <dbReference type="SAM" id="MobiDB-lite"/>
    </source>
</evidence>
<keyword evidence="12" id="KW-1185">Reference proteome</keyword>
<dbReference type="GO" id="GO:0006606">
    <property type="term" value="P:protein import into nucleus"/>
    <property type="evidence" value="ECO:0007669"/>
    <property type="project" value="InterPro"/>
</dbReference>
<dbReference type="InterPro" id="IPR011989">
    <property type="entry name" value="ARM-like"/>
</dbReference>
<comment type="subcellular location">
    <subcellularLocation>
        <location evidence="2">Cytoplasm</location>
    </subcellularLocation>
    <subcellularLocation>
        <location evidence="1">Nucleus</location>
    </subcellularLocation>
</comment>
<dbReference type="PANTHER" id="PTHR10527">
    <property type="entry name" value="IMPORTIN BETA"/>
    <property type="match status" value="1"/>
</dbReference>
<dbReference type="Pfam" id="PF13513">
    <property type="entry name" value="HEAT_EZ"/>
    <property type="match status" value="1"/>
</dbReference>
<evidence type="ECO:0000259" key="10">
    <source>
        <dbReference type="SMART" id="SM00913"/>
    </source>
</evidence>
<evidence type="ECO:0000313" key="12">
    <source>
        <dbReference type="Proteomes" id="UP000650833"/>
    </source>
</evidence>
<dbReference type="GO" id="GO:0031981">
    <property type="term" value="C:nuclear lumen"/>
    <property type="evidence" value="ECO:0007669"/>
    <property type="project" value="UniProtKB-ARBA"/>
</dbReference>
<feature type="compositionally biased region" description="Acidic residues" evidence="9">
    <location>
        <begin position="365"/>
        <end position="382"/>
    </location>
</feature>
<dbReference type="OrthoDB" id="951172at2759"/>
<dbReference type="Gene3D" id="1.25.10.10">
    <property type="entry name" value="Leucine-rich Repeat Variant"/>
    <property type="match status" value="2"/>
</dbReference>
<keyword evidence="5" id="KW-0677">Repeat</keyword>
<dbReference type="GO" id="GO:0031267">
    <property type="term" value="F:small GTPase binding"/>
    <property type="evidence" value="ECO:0007669"/>
    <property type="project" value="InterPro"/>
</dbReference>
<evidence type="ECO:0000256" key="7">
    <source>
        <dbReference type="ARBA" id="ARBA00023242"/>
    </source>
</evidence>
<dbReference type="InterPro" id="IPR040122">
    <property type="entry name" value="Importin_beta"/>
</dbReference>
<dbReference type="EMBL" id="JAEPRC010000287">
    <property type="protein sequence ID" value="KAG2201385.1"/>
    <property type="molecule type" value="Genomic_DNA"/>
</dbReference>
<gene>
    <name evidence="11" type="ORF">INT46_010190</name>
</gene>
<comment type="caution">
    <text evidence="11">The sequence shown here is derived from an EMBL/GenBank/DDBJ whole genome shotgun (WGS) entry which is preliminary data.</text>
</comment>
<feature type="domain" description="Importin N-terminal" evidence="10">
    <location>
        <begin position="31"/>
        <end position="99"/>
    </location>
</feature>
<keyword evidence="6" id="KW-0653">Protein transport</keyword>
<keyword evidence="4" id="KW-0963">Cytoplasm</keyword>
<dbReference type="FunFam" id="1.25.10.10:FF:000028">
    <property type="entry name" value="Transportin-1 isoform 1"/>
    <property type="match status" value="1"/>
</dbReference>
<dbReference type="InterPro" id="IPR016024">
    <property type="entry name" value="ARM-type_fold"/>
</dbReference>
<evidence type="ECO:0000256" key="4">
    <source>
        <dbReference type="ARBA" id="ARBA00022490"/>
    </source>
</evidence>
<dbReference type="SUPFAM" id="SSF48371">
    <property type="entry name" value="ARM repeat"/>
    <property type="match status" value="1"/>
</dbReference>
<dbReference type="InterPro" id="IPR058584">
    <property type="entry name" value="IMB1_TNPO1-like_TPR"/>
</dbReference>
<evidence type="ECO:0000256" key="2">
    <source>
        <dbReference type="ARBA" id="ARBA00004496"/>
    </source>
</evidence>
<keyword evidence="3" id="KW-0813">Transport</keyword>
<dbReference type="AlphaFoldDB" id="A0A8H7R001"/>
<dbReference type="GO" id="GO:0005737">
    <property type="term" value="C:cytoplasm"/>
    <property type="evidence" value="ECO:0007669"/>
    <property type="project" value="UniProtKB-SubCell"/>
</dbReference>
<evidence type="ECO:0000256" key="1">
    <source>
        <dbReference type="ARBA" id="ARBA00004123"/>
    </source>
</evidence>
<organism evidence="11 12">
    <name type="scientific">Mucor plumbeus</name>
    <dbReference type="NCBI Taxonomy" id="97098"/>
    <lineage>
        <taxon>Eukaryota</taxon>
        <taxon>Fungi</taxon>
        <taxon>Fungi incertae sedis</taxon>
        <taxon>Mucoromycota</taxon>
        <taxon>Mucoromycotina</taxon>
        <taxon>Mucoromycetes</taxon>
        <taxon>Mucorales</taxon>
        <taxon>Mucorineae</taxon>
        <taxon>Mucoraceae</taxon>
        <taxon>Mucor</taxon>
    </lineage>
</organism>
<evidence type="ECO:0000256" key="3">
    <source>
        <dbReference type="ARBA" id="ARBA00022448"/>
    </source>
</evidence>
<evidence type="ECO:0000256" key="5">
    <source>
        <dbReference type="ARBA" id="ARBA00022737"/>
    </source>
</evidence>
<name>A0A8H7R001_9FUNG</name>
<dbReference type="SMART" id="SM00913">
    <property type="entry name" value="IBN_N"/>
    <property type="match status" value="1"/>
</dbReference>
<proteinExistence type="inferred from homology"/>
<reference evidence="11" key="1">
    <citation type="submission" date="2020-12" db="EMBL/GenBank/DDBJ databases">
        <title>Metabolic potential, ecology and presence of endohyphal bacteria is reflected in genomic diversity of Mucoromycotina.</title>
        <authorList>
            <person name="Muszewska A."/>
            <person name="Okrasinska A."/>
            <person name="Steczkiewicz K."/>
            <person name="Drgas O."/>
            <person name="Orlowska M."/>
            <person name="Perlinska-Lenart U."/>
            <person name="Aleksandrzak-Piekarczyk T."/>
            <person name="Szatraj K."/>
            <person name="Zielenkiewicz U."/>
            <person name="Pilsyk S."/>
            <person name="Malc E."/>
            <person name="Mieczkowski P."/>
            <person name="Kruszewska J.S."/>
            <person name="Biernat P."/>
            <person name="Pawlowska J."/>
        </authorList>
    </citation>
    <scope>NUCLEOTIDE SEQUENCE</scope>
    <source>
        <strain evidence="11">CBS 226.32</strain>
    </source>
</reference>
<dbReference type="Proteomes" id="UP000650833">
    <property type="component" value="Unassembled WGS sequence"/>
</dbReference>